<dbReference type="SMART" id="SM00696">
    <property type="entry name" value="DM9"/>
    <property type="match status" value="2"/>
</dbReference>
<sequence length="146" mass="16344">MAAYYWVDTTARSRIPTTAIHGGVDIDGSQIYVGRAFHEGDWIPAKVIPSKHVAYVPYNGKEHAKDRFQILCEQRFDWVPAHGGIIPPGAVEGGRTSSGETLYVGRVHHRGSHTVGKVHPSHRVCYIPFDGKEIPYHQYEILVLRS</sequence>
<name>A0AAV8YL16_9CUCU</name>
<dbReference type="EMBL" id="JAPWTK010000068">
    <property type="protein sequence ID" value="KAJ8952530.1"/>
    <property type="molecule type" value="Genomic_DNA"/>
</dbReference>
<dbReference type="AlphaFoldDB" id="A0AAV8YL16"/>
<protein>
    <submittedName>
        <fullName evidence="1">Uncharacterized protein</fullName>
    </submittedName>
</protein>
<dbReference type="Proteomes" id="UP001162162">
    <property type="component" value="Unassembled WGS sequence"/>
</dbReference>
<keyword evidence="2" id="KW-1185">Reference proteome</keyword>
<proteinExistence type="predicted"/>
<dbReference type="PANTHER" id="PTHR31649:SF10">
    <property type="entry name" value="IP19903P-RELATED"/>
    <property type="match status" value="1"/>
</dbReference>
<accession>A0AAV8YL16</accession>
<evidence type="ECO:0000313" key="1">
    <source>
        <dbReference type="EMBL" id="KAJ8952530.1"/>
    </source>
</evidence>
<evidence type="ECO:0000313" key="2">
    <source>
        <dbReference type="Proteomes" id="UP001162162"/>
    </source>
</evidence>
<reference evidence="1" key="1">
    <citation type="journal article" date="2023" name="Insect Mol. Biol.">
        <title>Genome sequencing provides insights into the evolution of gene families encoding plant cell wall-degrading enzymes in longhorned beetles.</title>
        <authorList>
            <person name="Shin N.R."/>
            <person name="Okamura Y."/>
            <person name="Kirsch R."/>
            <person name="Pauchet Y."/>
        </authorList>
    </citation>
    <scope>NUCLEOTIDE SEQUENCE</scope>
    <source>
        <strain evidence="1">AMC_N1</strain>
    </source>
</reference>
<dbReference type="Pfam" id="PF11901">
    <property type="entry name" value="DM9"/>
    <property type="match status" value="1"/>
</dbReference>
<organism evidence="1 2">
    <name type="scientific">Aromia moschata</name>
    <dbReference type="NCBI Taxonomy" id="1265417"/>
    <lineage>
        <taxon>Eukaryota</taxon>
        <taxon>Metazoa</taxon>
        <taxon>Ecdysozoa</taxon>
        <taxon>Arthropoda</taxon>
        <taxon>Hexapoda</taxon>
        <taxon>Insecta</taxon>
        <taxon>Pterygota</taxon>
        <taxon>Neoptera</taxon>
        <taxon>Endopterygota</taxon>
        <taxon>Coleoptera</taxon>
        <taxon>Polyphaga</taxon>
        <taxon>Cucujiformia</taxon>
        <taxon>Chrysomeloidea</taxon>
        <taxon>Cerambycidae</taxon>
        <taxon>Cerambycinae</taxon>
        <taxon>Callichromatini</taxon>
        <taxon>Aromia</taxon>
    </lineage>
</organism>
<dbReference type="PANTHER" id="PTHR31649">
    <property type="entry name" value="AGAP009604-PA"/>
    <property type="match status" value="1"/>
</dbReference>
<gene>
    <name evidence="1" type="ORF">NQ318_003326</name>
</gene>
<dbReference type="InterPro" id="IPR006616">
    <property type="entry name" value="DM9_repeat"/>
</dbReference>
<comment type="caution">
    <text evidence="1">The sequence shown here is derived from an EMBL/GenBank/DDBJ whole genome shotgun (WGS) entry which is preliminary data.</text>
</comment>